<reference evidence="2" key="1">
    <citation type="journal article" date="2014" name="Proc. Natl. Acad. Sci. U.S.A.">
        <title>Extensive sampling of basidiomycete genomes demonstrates inadequacy of the white-rot/brown-rot paradigm for wood decay fungi.</title>
        <authorList>
            <person name="Riley R."/>
            <person name="Salamov A.A."/>
            <person name="Brown D.W."/>
            <person name="Nagy L.G."/>
            <person name="Floudas D."/>
            <person name="Held B.W."/>
            <person name="Levasseur A."/>
            <person name="Lombard V."/>
            <person name="Morin E."/>
            <person name="Otillar R."/>
            <person name="Lindquist E.A."/>
            <person name="Sun H."/>
            <person name="LaButti K.M."/>
            <person name="Schmutz J."/>
            <person name="Jabbour D."/>
            <person name="Luo H."/>
            <person name="Baker S.E."/>
            <person name="Pisabarro A.G."/>
            <person name="Walton J.D."/>
            <person name="Blanchette R.A."/>
            <person name="Henrissat B."/>
            <person name="Martin F."/>
            <person name="Cullen D."/>
            <person name="Hibbett D.S."/>
            <person name="Grigoriev I.V."/>
        </authorList>
    </citation>
    <scope>NUCLEOTIDE SEQUENCE [LARGE SCALE GENOMIC DNA]</scope>
    <source>
        <strain evidence="2">FD-172 SS1</strain>
    </source>
</reference>
<gene>
    <name evidence="1" type="ORF">BOTBODRAFT_34098</name>
</gene>
<dbReference type="Proteomes" id="UP000027195">
    <property type="component" value="Unassembled WGS sequence"/>
</dbReference>
<dbReference type="InParanoid" id="A0A067MM52"/>
<accession>A0A067MM52</accession>
<proteinExistence type="predicted"/>
<evidence type="ECO:0000313" key="1">
    <source>
        <dbReference type="EMBL" id="KDQ12952.1"/>
    </source>
</evidence>
<evidence type="ECO:0000313" key="2">
    <source>
        <dbReference type="Proteomes" id="UP000027195"/>
    </source>
</evidence>
<sequence length="248" mass="28431">MSTQESRSPTFSQPSYFNRLPRGRYHCTLCDVTLHTRNALKHEKSDSHARRVRDDENVKAWWSDEPIAPAPAWEVPSPSCPWLEWGVIEEDPLHRVEKWRMKVCSVPPIELAHELGGFGAELLAGDRHPTSNSSLLHWANTVPMLDRQSDQRKQRMHDFLEAYHLVYIYFPPMRALPIAHCFHHTDNFTPIVSPPYHASVSHPPLRSVVILRYVAPGDSLFSPQRLLTEPCSQPRTHAAFIPVLTLTL</sequence>
<protein>
    <submittedName>
        <fullName evidence="1">Uncharacterized protein</fullName>
    </submittedName>
</protein>
<keyword evidence="2" id="KW-1185">Reference proteome</keyword>
<dbReference type="HOGENOM" id="CLU_1120012_0_0_1"/>
<organism evidence="1 2">
    <name type="scientific">Botryobasidium botryosum (strain FD-172 SS1)</name>
    <dbReference type="NCBI Taxonomy" id="930990"/>
    <lineage>
        <taxon>Eukaryota</taxon>
        <taxon>Fungi</taxon>
        <taxon>Dikarya</taxon>
        <taxon>Basidiomycota</taxon>
        <taxon>Agaricomycotina</taxon>
        <taxon>Agaricomycetes</taxon>
        <taxon>Cantharellales</taxon>
        <taxon>Botryobasidiaceae</taxon>
        <taxon>Botryobasidium</taxon>
    </lineage>
</organism>
<dbReference type="AlphaFoldDB" id="A0A067MM52"/>
<dbReference type="EMBL" id="KL198047">
    <property type="protein sequence ID" value="KDQ12952.1"/>
    <property type="molecule type" value="Genomic_DNA"/>
</dbReference>
<name>A0A067MM52_BOTB1</name>